<dbReference type="EMBL" id="CP022022">
    <property type="protein sequence ID" value="ASF42475.1"/>
    <property type="molecule type" value="Genomic_DNA"/>
</dbReference>
<reference evidence="2" key="1">
    <citation type="submission" date="2017-06" db="EMBL/GenBank/DDBJ databases">
        <title>Complete genome sequence of Capnocytophaga sp. KCOM 1579 (=ChDC OS43) isolated from a human refractory periapical abscess lesion.</title>
        <authorList>
            <person name="Kook J.-K."/>
            <person name="Park S.-N."/>
            <person name="Lim Y.K."/>
            <person name="Roh H."/>
        </authorList>
    </citation>
    <scope>NUCLEOTIDE SEQUENCE [LARGE SCALE GENOMIC DNA]</scope>
    <source>
        <strain evidence="2">ChDC OS43</strain>
    </source>
</reference>
<dbReference type="Proteomes" id="UP000197007">
    <property type="component" value="Chromosome"/>
</dbReference>
<name>A0A1Z4BMI4_9FLAO</name>
<accession>A0A1Z4BMI4</accession>
<evidence type="ECO:0000313" key="1">
    <source>
        <dbReference type="EMBL" id="ASF42475.1"/>
    </source>
</evidence>
<sequence>MRKIAFLFIVVFIFWDRGNAQSSKGKDEILSYIPNEDKGEVEFGWKVPTKEAIITFLKRLPEISTQEWHTCYGSFQSNVKGSLRYKNHIYEYEVNAGGWIYLSSKEKTKILGSQDKRDTISNFISVYYCDEMK</sequence>
<dbReference type="KEGG" id="capn:CBG49_04965"/>
<dbReference type="AlphaFoldDB" id="A0A1Z4BMI4"/>
<organism evidence="1 2">
    <name type="scientific">Capnocytophaga endodontalis</name>
    <dbReference type="NCBI Taxonomy" id="2708117"/>
    <lineage>
        <taxon>Bacteria</taxon>
        <taxon>Pseudomonadati</taxon>
        <taxon>Bacteroidota</taxon>
        <taxon>Flavobacteriia</taxon>
        <taxon>Flavobacteriales</taxon>
        <taxon>Flavobacteriaceae</taxon>
        <taxon>Capnocytophaga</taxon>
    </lineage>
</organism>
<proteinExistence type="predicted"/>
<dbReference type="RefSeq" id="WP_088593624.1">
    <property type="nucleotide sequence ID" value="NZ_CP022022.1"/>
</dbReference>
<gene>
    <name evidence="1" type="ORF">CBG49_04965</name>
</gene>
<evidence type="ECO:0000313" key="2">
    <source>
        <dbReference type="Proteomes" id="UP000197007"/>
    </source>
</evidence>
<protein>
    <submittedName>
        <fullName evidence="1">Uncharacterized protein</fullName>
    </submittedName>
</protein>
<keyword evidence="2" id="KW-1185">Reference proteome</keyword>